<evidence type="ECO:0000259" key="16">
    <source>
        <dbReference type="Pfam" id="PF08245"/>
    </source>
</evidence>
<dbReference type="AlphaFoldDB" id="A0A0K9F4B0"/>
<evidence type="ECO:0000256" key="10">
    <source>
        <dbReference type="ARBA" id="ARBA00023306"/>
    </source>
</evidence>
<dbReference type="GO" id="GO:0071555">
    <property type="term" value="P:cell wall organization"/>
    <property type="evidence" value="ECO:0007669"/>
    <property type="project" value="UniProtKB-KW"/>
</dbReference>
<feature type="binding site" evidence="12">
    <location>
        <position position="455"/>
    </location>
    <ligand>
        <name>meso-2,6-diaminopimelate</name>
        <dbReference type="ChEBI" id="CHEBI:57791"/>
    </ligand>
</feature>
<evidence type="ECO:0000313" key="17">
    <source>
        <dbReference type="EMBL" id="KMY29410.1"/>
    </source>
</evidence>
<gene>
    <name evidence="12" type="primary">murE</name>
    <name evidence="17" type="ORF">ACZ11_20130</name>
</gene>
<feature type="binding site" evidence="12">
    <location>
        <begin position="113"/>
        <end position="119"/>
    </location>
    <ligand>
        <name>ATP</name>
        <dbReference type="ChEBI" id="CHEBI:30616"/>
    </ligand>
</feature>
<feature type="binding site" evidence="12">
    <location>
        <position position="380"/>
    </location>
    <ligand>
        <name>meso-2,6-diaminopimelate</name>
        <dbReference type="ChEBI" id="CHEBI:57791"/>
    </ligand>
</feature>
<keyword evidence="3 12" id="KW-0963">Cytoplasm</keyword>
<dbReference type="SUPFAM" id="SSF53244">
    <property type="entry name" value="MurD-like peptide ligases, peptide-binding domain"/>
    <property type="match status" value="1"/>
</dbReference>
<comment type="caution">
    <text evidence="12">Lacks conserved residue(s) required for the propagation of feature annotation.</text>
</comment>
<feature type="binding site" evidence="12">
    <location>
        <position position="193"/>
    </location>
    <ligand>
        <name>UDP-N-acetyl-alpha-D-muramoyl-L-alanyl-D-glutamate</name>
        <dbReference type="ChEBI" id="CHEBI:83900"/>
    </ligand>
</feature>
<keyword evidence="11 12" id="KW-0961">Cell wall biogenesis/degradation</keyword>
<comment type="caution">
    <text evidence="17">The sequence shown here is derived from an EMBL/GenBank/DDBJ whole genome shotgun (WGS) entry which is preliminary data.</text>
</comment>
<dbReference type="InterPro" id="IPR036565">
    <property type="entry name" value="Mur-like_cat_sf"/>
</dbReference>
<protein>
    <recommendedName>
        <fullName evidence="12">UDP-N-acetylmuramoyl-L-alanyl-D-glutamate--2,6-diaminopimelate ligase</fullName>
        <ecNumber evidence="12">6.3.2.13</ecNumber>
    </recommendedName>
    <alternativeName>
        <fullName evidence="12">Meso-A2pm-adding enzyme</fullName>
    </alternativeName>
    <alternativeName>
        <fullName evidence="12">Meso-diaminopimelate-adding enzyme</fullName>
    </alternativeName>
    <alternativeName>
        <fullName evidence="12">UDP-MurNAc-L-Ala-D-Glu:meso-diaminopimelate ligase</fullName>
    </alternativeName>
    <alternativeName>
        <fullName evidence="12">UDP-MurNAc-tripeptide synthetase</fullName>
    </alternativeName>
    <alternativeName>
        <fullName evidence="12">UDP-N-acetylmuramyl-tripeptide synthetase</fullName>
    </alternativeName>
</protein>
<dbReference type="PANTHER" id="PTHR23135">
    <property type="entry name" value="MUR LIGASE FAMILY MEMBER"/>
    <property type="match status" value="1"/>
</dbReference>
<evidence type="ECO:0000259" key="14">
    <source>
        <dbReference type="Pfam" id="PF01225"/>
    </source>
</evidence>
<feature type="domain" description="Mur ligase central" evidence="16">
    <location>
        <begin position="111"/>
        <end position="310"/>
    </location>
</feature>
<proteinExistence type="inferred from homology"/>
<evidence type="ECO:0000256" key="11">
    <source>
        <dbReference type="ARBA" id="ARBA00023316"/>
    </source>
</evidence>
<evidence type="ECO:0000259" key="15">
    <source>
        <dbReference type="Pfam" id="PF02875"/>
    </source>
</evidence>
<evidence type="ECO:0000256" key="5">
    <source>
        <dbReference type="ARBA" id="ARBA00022618"/>
    </source>
</evidence>
<dbReference type="InterPro" id="IPR018109">
    <property type="entry name" value="Folylpolyglutamate_synth_CS"/>
</dbReference>
<comment type="subcellular location">
    <subcellularLocation>
        <location evidence="12 13">Cytoplasm</location>
    </subcellularLocation>
</comment>
<keyword evidence="5 12" id="KW-0132">Cell division</keyword>
<dbReference type="GO" id="GO:0004326">
    <property type="term" value="F:tetrahydrofolylpolyglutamate synthase activity"/>
    <property type="evidence" value="ECO:0007669"/>
    <property type="project" value="InterPro"/>
</dbReference>
<comment type="pathway">
    <text evidence="1 12 13">Cell wall biogenesis; peptidoglycan biosynthesis.</text>
</comment>
<dbReference type="GeneID" id="96600520"/>
<comment type="PTM">
    <text evidence="12">Carboxylation is probably crucial for Mg(2+) binding and, consequently, for the gamma-phosphate positioning of ATP.</text>
</comment>
<dbReference type="SUPFAM" id="SSF63418">
    <property type="entry name" value="MurE/MurF N-terminal domain"/>
    <property type="match status" value="1"/>
</dbReference>
<evidence type="ECO:0000256" key="12">
    <source>
        <dbReference type="HAMAP-Rule" id="MF_00208"/>
    </source>
</evidence>
<comment type="cofactor">
    <cofactor evidence="12">
        <name>Mg(2+)</name>
        <dbReference type="ChEBI" id="CHEBI:18420"/>
    </cofactor>
</comment>
<dbReference type="GO" id="GO:0009252">
    <property type="term" value="P:peptidoglycan biosynthetic process"/>
    <property type="evidence" value="ECO:0007669"/>
    <property type="project" value="UniProtKB-UniRule"/>
</dbReference>
<comment type="function">
    <text evidence="12">Catalyzes the addition of meso-diaminopimelic acid to the nucleotide precursor UDP-N-acetylmuramoyl-L-alanyl-D-glutamate (UMAG) in the biosynthesis of bacterial cell-wall peptidoglycan.</text>
</comment>
<dbReference type="InterPro" id="IPR036615">
    <property type="entry name" value="Mur_ligase_C_dom_sf"/>
</dbReference>
<dbReference type="RefSeq" id="WP_049668315.1">
    <property type="nucleotide sequence ID" value="NZ_LFXJ01000010.1"/>
</dbReference>
<evidence type="ECO:0000256" key="13">
    <source>
        <dbReference type="RuleBase" id="RU004135"/>
    </source>
</evidence>
<feature type="binding site" evidence="12">
    <location>
        <position position="459"/>
    </location>
    <ligand>
        <name>meso-2,6-diaminopimelate</name>
        <dbReference type="ChEBI" id="CHEBI:57791"/>
    </ligand>
</feature>
<keyword evidence="10 12" id="KW-0131">Cell cycle</keyword>
<evidence type="ECO:0000256" key="9">
    <source>
        <dbReference type="ARBA" id="ARBA00022984"/>
    </source>
</evidence>
<dbReference type="PATRIC" id="fig|582475.4.peg.3112"/>
<dbReference type="GO" id="GO:0005524">
    <property type="term" value="F:ATP binding"/>
    <property type="evidence" value="ECO:0007669"/>
    <property type="project" value="UniProtKB-UniRule"/>
</dbReference>
<keyword evidence="7 12" id="KW-0067">ATP-binding</keyword>
<sequence length="491" mass="54573">MQLAELLKDWPCSVTGGSIRTTITGVEDYAQAIKPGDIFIVRKGKKTSGSRFVKEALARGAVAVVSEESISMPITDQSIPFVWVPNTSLFLSYASAKLSAFPAEALTVIAITGTNGKTTVSHFVSQLLRALHKNVAVIGTVGFFINEQKQQTVYEQLTTLQAKELHPILKQCVRNGVTHVVLEASSMGLQQNRLDHCDIDCGVFLNLSEDHLEDHGGLEAYKRAKKRLADLSKKLVLNGDDNFCRSVGIYDKKKSCSFGFDNHNDLHIQIVSESLGKTVICLQTSSSEHIMEIPFVGKYHVQNAVAALMTLWRLGFSIEEIAEHMWLLKLPEGRLEKIDNPFGIDVYVDYAHTAEALQAVLQTLDRSKNLYLVFSCGGNRDKAKRFAMGAVASKYANVIFLTTDNPRDEDPILINESIIAGFTEQQYYEIYLDRKVAIHQALAKAEKGDIVLVAGKGHEQTQQIKNQKLPFSDQQCIRDYFLNLMSKDGVE</sequence>
<dbReference type="InterPro" id="IPR013221">
    <property type="entry name" value="Mur_ligase_cen"/>
</dbReference>
<dbReference type="InterPro" id="IPR004101">
    <property type="entry name" value="Mur_ligase_C"/>
</dbReference>
<keyword evidence="12" id="KW-0460">Magnesium</keyword>
<keyword evidence="9 12" id="KW-0573">Peptidoglycan synthesis</keyword>
<dbReference type="InterPro" id="IPR000713">
    <property type="entry name" value="Mur_ligase_N"/>
</dbReference>
<feature type="domain" description="Mur ligase C-terminal" evidence="15">
    <location>
        <begin position="333"/>
        <end position="457"/>
    </location>
</feature>
<comment type="catalytic activity">
    <reaction evidence="12">
        <text>UDP-N-acetyl-alpha-D-muramoyl-L-alanyl-D-glutamate + meso-2,6-diaminopimelate + ATP = UDP-N-acetyl-alpha-D-muramoyl-L-alanyl-gamma-D-glutamyl-meso-2,6-diaminopimelate + ADP + phosphate + H(+)</text>
        <dbReference type="Rhea" id="RHEA:23676"/>
        <dbReference type="ChEBI" id="CHEBI:15378"/>
        <dbReference type="ChEBI" id="CHEBI:30616"/>
        <dbReference type="ChEBI" id="CHEBI:43474"/>
        <dbReference type="ChEBI" id="CHEBI:57791"/>
        <dbReference type="ChEBI" id="CHEBI:83900"/>
        <dbReference type="ChEBI" id="CHEBI:83905"/>
        <dbReference type="ChEBI" id="CHEBI:456216"/>
        <dbReference type="EC" id="6.3.2.13"/>
    </reaction>
</comment>
<evidence type="ECO:0000256" key="2">
    <source>
        <dbReference type="ARBA" id="ARBA00005898"/>
    </source>
</evidence>
<dbReference type="Pfam" id="PF01225">
    <property type="entry name" value="Mur_ligase"/>
    <property type="match status" value="1"/>
</dbReference>
<evidence type="ECO:0000256" key="1">
    <source>
        <dbReference type="ARBA" id="ARBA00004752"/>
    </source>
</evidence>
<dbReference type="SUPFAM" id="SSF53623">
    <property type="entry name" value="MurD-like peptide ligases, catalytic domain"/>
    <property type="match status" value="1"/>
</dbReference>
<dbReference type="Gene3D" id="3.40.1390.10">
    <property type="entry name" value="MurE/MurF, N-terminal domain"/>
    <property type="match status" value="1"/>
</dbReference>
<evidence type="ECO:0000256" key="8">
    <source>
        <dbReference type="ARBA" id="ARBA00022960"/>
    </source>
</evidence>
<keyword evidence="8 12" id="KW-0133">Cell shape</keyword>
<dbReference type="Pfam" id="PF08245">
    <property type="entry name" value="Mur_ligase_M"/>
    <property type="match status" value="1"/>
</dbReference>
<feature type="binding site" evidence="12">
    <location>
        <position position="185"/>
    </location>
    <ligand>
        <name>UDP-N-acetyl-alpha-D-muramoyl-L-alanyl-D-glutamate</name>
        <dbReference type="ChEBI" id="CHEBI:83900"/>
    </ligand>
</feature>
<dbReference type="InterPro" id="IPR035911">
    <property type="entry name" value="MurE/MurF_N"/>
</dbReference>
<dbReference type="PROSITE" id="PS01011">
    <property type="entry name" value="FOLYLPOLYGLU_SYNT_1"/>
    <property type="match status" value="1"/>
</dbReference>
<evidence type="ECO:0000256" key="4">
    <source>
        <dbReference type="ARBA" id="ARBA00022598"/>
    </source>
</evidence>
<dbReference type="Proteomes" id="UP000037326">
    <property type="component" value="Unassembled WGS sequence"/>
</dbReference>
<evidence type="ECO:0000256" key="7">
    <source>
        <dbReference type="ARBA" id="ARBA00022840"/>
    </source>
</evidence>
<feature type="short sequence motif" description="Meso-diaminopimelate recognition motif" evidence="12">
    <location>
        <begin position="404"/>
        <end position="407"/>
    </location>
</feature>
<name>A0A0K9F4B0_9BACI</name>
<feature type="modified residue" description="N6-carboxylysine" evidence="12">
    <location>
        <position position="225"/>
    </location>
</feature>
<dbReference type="HAMAP" id="MF_00208">
    <property type="entry name" value="MurE"/>
    <property type="match status" value="1"/>
</dbReference>
<dbReference type="OrthoDB" id="9800958at2"/>
<dbReference type="Pfam" id="PF02875">
    <property type="entry name" value="Mur_ligase_C"/>
    <property type="match status" value="1"/>
</dbReference>
<dbReference type="EC" id="6.3.2.13" evidence="12"/>
<feature type="binding site" evidence="12">
    <location>
        <begin position="158"/>
        <end position="159"/>
    </location>
    <ligand>
        <name>UDP-N-acetyl-alpha-D-muramoyl-L-alanyl-D-glutamate</name>
        <dbReference type="ChEBI" id="CHEBI:83900"/>
    </ligand>
</feature>
<reference evidence="18" key="1">
    <citation type="submission" date="2015-07" db="EMBL/GenBank/DDBJ databases">
        <authorList>
            <consortium name="Consortium for Microbial Forensics and Genomics (microFORGE)"/>
            <person name="Knight B.M."/>
            <person name="Roberts D.P."/>
            <person name="Lin D."/>
            <person name="Hari K."/>
            <person name="Fletcher J."/>
            <person name="Melcher U."/>
            <person name="Blagden T."/>
            <person name="Winegar R.A."/>
        </authorList>
    </citation>
    <scope>NUCLEOTIDE SEQUENCE [LARGE SCALE GENOMIC DNA]</scope>
    <source>
        <strain evidence="18">DSM 23493</strain>
    </source>
</reference>
<feature type="binding site" evidence="12">
    <location>
        <begin position="404"/>
        <end position="407"/>
    </location>
    <ligand>
        <name>meso-2,6-diaminopimelate</name>
        <dbReference type="ChEBI" id="CHEBI:57791"/>
    </ligand>
</feature>
<dbReference type="Gene3D" id="3.40.1190.10">
    <property type="entry name" value="Mur-like, catalytic domain"/>
    <property type="match status" value="1"/>
</dbReference>
<dbReference type="GO" id="GO:0005737">
    <property type="term" value="C:cytoplasm"/>
    <property type="evidence" value="ECO:0007669"/>
    <property type="project" value="UniProtKB-SubCell"/>
</dbReference>
<dbReference type="NCBIfam" id="TIGR01085">
    <property type="entry name" value="murE"/>
    <property type="match status" value="1"/>
</dbReference>
<comment type="similarity">
    <text evidence="2 12">Belongs to the MurCDEF family. MurE subfamily.</text>
</comment>
<dbReference type="Gene3D" id="3.90.190.20">
    <property type="entry name" value="Mur ligase, C-terminal domain"/>
    <property type="match status" value="1"/>
</dbReference>
<dbReference type="UniPathway" id="UPA00219"/>
<keyword evidence="6 12" id="KW-0547">Nucleotide-binding</keyword>
<feature type="binding site" evidence="12">
    <location>
        <position position="191"/>
    </location>
    <ligand>
        <name>UDP-N-acetyl-alpha-D-muramoyl-L-alanyl-D-glutamate</name>
        <dbReference type="ChEBI" id="CHEBI:83900"/>
    </ligand>
</feature>
<feature type="domain" description="Mur ligase N-terminal catalytic" evidence="14">
    <location>
        <begin position="24"/>
        <end position="70"/>
    </location>
</feature>
<dbReference type="PANTHER" id="PTHR23135:SF4">
    <property type="entry name" value="UDP-N-ACETYLMURAMOYL-L-ALANYL-D-GLUTAMATE--2,6-DIAMINOPIMELATE LIGASE MURE HOMOLOG, CHLOROPLASTIC"/>
    <property type="match status" value="1"/>
</dbReference>
<dbReference type="NCBIfam" id="NF001126">
    <property type="entry name" value="PRK00139.1-4"/>
    <property type="match status" value="1"/>
</dbReference>
<dbReference type="GO" id="GO:0008360">
    <property type="term" value="P:regulation of cell shape"/>
    <property type="evidence" value="ECO:0007669"/>
    <property type="project" value="UniProtKB-KW"/>
</dbReference>
<dbReference type="EMBL" id="LFXJ01000010">
    <property type="protein sequence ID" value="KMY29410.1"/>
    <property type="molecule type" value="Genomic_DNA"/>
</dbReference>
<evidence type="ECO:0000256" key="6">
    <source>
        <dbReference type="ARBA" id="ARBA00022741"/>
    </source>
</evidence>
<dbReference type="GO" id="GO:0051301">
    <property type="term" value="P:cell division"/>
    <property type="evidence" value="ECO:0007669"/>
    <property type="project" value="UniProtKB-KW"/>
</dbReference>
<evidence type="ECO:0000256" key="3">
    <source>
        <dbReference type="ARBA" id="ARBA00022490"/>
    </source>
</evidence>
<accession>A0A0K9F4B0</accession>
<evidence type="ECO:0000313" key="18">
    <source>
        <dbReference type="Proteomes" id="UP000037326"/>
    </source>
</evidence>
<keyword evidence="4 12" id="KW-0436">Ligase</keyword>
<dbReference type="GO" id="GO:0000287">
    <property type="term" value="F:magnesium ion binding"/>
    <property type="evidence" value="ECO:0007669"/>
    <property type="project" value="UniProtKB-UniRule"/>
</dbReference>
<organism evidence="17 18">
    <name type="scientific">Lysinibacillus xylanilyticus</name>
    <dbReference type="NCBI Taxonomy" id="582475"/>
    <lineage>
        <taxon>Bacteria</taxon>
        <taxon>Bacillati</taxon>
        <taxon>Bacillota</taxon>
        <taxon>Bacilli</taxon>
        <taxon>Bacillales</taxon>
        <taxon>Bacillaceae</taxon>
        <taxon>Lysinibacillus</taxon>
    </lineage>
</organism>
<dbReference type="GO" id="GO:0008765">
    <property type="term" value="F:UDP-N-acetylmuramoylalanyl-D-glutamate-2,6-diaminopimelate ligase activity"/>
    <property type="evidence" value="ECO:0007669"/>
    <property type="project" value="UniProtKB-UniRule"/>
</dbReference>
<dbReference type="InterPro" id="IPR005761">
    <property type="entry name" value="UDP-N-AcMur-Glu-dNH2Pim_ligase"/>
</dbReference>